<accession>A0A285CQV6</accession>
<name>A0A285CQV6_9BACI</name>
<keyword evidence="2" id="KW-1185">Reference proteome</keyword>
<evidence type="ECO:0000313" key="1">
    <source>
        <dbReference type="EMBL" id="SNX69949.1"/>
    </source>
</evidence>
<reference evidence="1 2" key="1">
    <citation type="submission" date="2017-08" db="EMBL/GenBank/DDBJ databases">
        <authorList>
            <person name="de Groot N.N."/>
        </authorList>
    </citation>
    <scope>NUCLEOTIDE SEQUENCE [LARGE SCALE GENOMIC DNA]</scope>
    <source>
        <strain evidence="1 2">JC228</strain>
    </source>
</reference>
<proteinExistence type="predicted"/>
<dbReference type="EMBL" id="OAOP01000003">
    <property type="protein sequence ID" value="SNX69949.1"/>
    <property type="molecule type" value="Genomic_DNA"/>
</dbReference>
<dbReference type="InterPro" id="IPR024987">
    <property type="entry name" value="DUF3889"/>
</dbReference>
<dbReference type="Gene3D" id="3.10.450.390">
    <property type="entry name" value="Protein of unknown function DUF3889"/>
    <property type="match status" value="1"/>
</dbReference>
<evidence type="ECO:0000313" key="2">
    <source>
        <dbReference type="Proteomes" id="UP000219546"/>
    </source>
</evidence>
<dbReference type="Proteomes" id="UP000219546">
    <property type="component" value="Unassembled WGS sequence"/>
</dbReference>
<protein>
    <submittedName>
        <fullName evidence="1">Uncharacterized protein DUF3889</fullName>
    </submittedName>
</protein>
<dbReference type="RefSeq" id="WP_097158243.1">
    <property type="nucleotide sequence ID" value="NZ_JBEPMQ010000002.1"/>
</dbReference>
<organism evidence="1 2">
    <name type="scientific">Bacillus oleivorans</name>
    <dbReference type="NCBI Taxonomy" id="1448271"/>
    <lineage>
        <taxon>Bacteria</taxon>
        <taxon>Bacillati</taxon>
        <taxon>Bacillota</taxon>
        <taxon>Bacilli</taxon>
        <taxon>Bacillales</taxon>
        <taxon>Bacillaceae</taxon>
        <taxon>Bacillus</taxon>
    </lineage>
</organism>
<dbReference type="Pfam" id="PF13028">
    <property type="entry name" value="DUF3889"/>
    <property type="match status" value="1"/>
</dbReference>
<gene>
    <name evidence="1" type="ORF">SAMN05877753_103331</name>
</gene>
<dbReference type="OrthoDB" id="2872776at2"/>
<dbReference type="AlphaFoldDB" id="A0A285CQV6"/>
<sequence length="106" mass="12167">MKKFLSCIILVSFLFSVVGHQEVEGQVDYEKYGRIAIALVKEDYPGAPVQEYQYLGRKQVNGDKVTDSFEFRVTEQGRTKRVIVNVTHDLKNKKTLDISVQEQEAQ</sequence>